<protein>
    <submittedName>
        <fullName evidence="1">Uncharacterized protein</fullName>
    </submittedName>
</protein>
<proteinExistence type="predicted"/>
<name>A0AA49FQ19_9VIRU</name>
<dbReference type="EMBL" id="OR074979">
    <property type="protein sequence ID" value="WJE88699.1"/>
    <property type="molecule type" value="Genomic_RNA"/>
</dbReference>
<evidence type="ECO:0000313" key="1">
    <source>
        <dbReference type="EMBL" id="WJE88699.1"/>
    </source>
</evidence>
<sequence>MIPRRNRGQRSRTNDSRVVIALRQKVDALQNSIKGRILKPSLVPPSFVSSPFNTVTIESRHTVSNKAVPVYEKDLASFLCNQVGLFTMTASTVNYLKVEWRLHSISAWSLTSSSLRLLSQDFLVQESWAELCNSASFAQKNMYACTGYEFPVSHQSHVFSTDASDQDKRVLFQLQTDVGCTVIVHSRISWRSAEQGRVALTYVPQPALSTGGSVCEDFDHLQV</sequence>
<accession>A0AA49FQ19</accession>
<organism evidence="1">
    <name type="scientific">Halyomorpha halys partiti-like virus 1</name>
    <dbReference type="NCBI Taxonomy" id="3051324"/>
    <lineage>
        <taxon>Viruses</taxon>
        <taxon>Riboviria</taxon>
        <taxon>Orthornavirae</taxon>
        <taxon>Pisuviricota</taxon>
        <taxon>Duplopiviricetes</taxon>
        <taxon>Durnavirales</taxon>
        <taxon>Partitiviridae</taxon>
    </lineage>
</organism>
<reference evidence="1" key="1">
    <citation type="journal article" date="2023" name="J. Invertebr. Pathol.">
        <title>Distribution and prevalence of viral genomes in Italian populations of the invasive brown marmorated stink bug Halyomorpha halys.</title>
        <authorList>
            <person name="Papa G."/>
            <person name="Abba S."/>
            <person name="Galetto L."/>
            <person name="Parise C."/>
            <person name="Marzachi C."/>
            <person name="Negri I."/>
        </authorList>
    </citation>
    <scope>NUCLEOTIDE SEQUENCE</scope>
    <source>
        <strain evidence="1">SO4</strain>
    </source>
</reference>